<dbReference type="AlphaFoldDB" id="A0A843VGQ0"/>
<comment type="caution">
    <text evidence="1">The sequence shown here is derived from an EMBL/GenBank/DDBJ whole genome shotgun (WGS) entry which is preliminary data.</text>
</comment>
<reference evidence="1" key="1">
    <citation type="submission" date="2017-07" db="EMBL/GenBank/DDBJ databases">
        <title>Taro Niue Genome Assembly and Annotation.</title>
        <authorList>
            <person name="Atibalentja N."/>
            <person name="Keating K."/>
            <person name="Fields C.J."/>
        </authorList>
    </citation>
    <scope>NUCLEOTIDE SEQUENCE</scope>
    <source>
        <strain evidence="1">Niue_2</strain>
        <tissue evidence="1">Leaf</tissue>
    </source>
</reference>
<organism evidence="1 2">
    <name type="scientific">Colocasia esculenta</name>
    <name type="common">Wild taro</name>
    <name type="synonym">Arum esculentum</name>
    <dbReference type="NCBI Taxonomy" id="4460"/>
    <lineage>
        <taxon>Eukaryota</taxon>
        <taxon>Viridiplantae</taxon>
        <taxon>Streptophyta</taxon>
        <taxon>Embryophyta</taxon>
        <taxon>Tracheophyta</taxon>
        <taxon>Spermatophyta</taxon>
        <taxon>Magnoliopsida</taxon>
        <taxon>Liliopsida</taxon>
        <taxon>Araceae</taxon>
        <taxon>Aroideae</taxon>
        <taxon>Colocasieae</taxon>
        <taxon>Colocasia</taxon>
    </lineage>
</organism>
<proteinExistence type="predicted"/>
<protein>
    <submittedName>
        <fullName evidence="1">Uncharacterized protein</fullName>
    </submittedName>
</protein>
<evidence type="ECO:0000313" key="2">
    <source>
        <dbReference type="Proteomes" id="UP000652761"/>
    </source>
</evidence>
<dbReference type="EMBL" id="NMUH01002114">
    <property type="protein sequence ID" value="MQL97892.1"/>
    <property type="molecule type" value="Genomic_DNA"/>
</dbReference>
<accession>A0A843VGQ0</accession>
<sequence length="72" mass="8094">MTTHRNRLFDPVETTLVSWNSEFGARNATSERFLAMTFPRSRGSPMVQQPRVGQSRRSEAAVIAVRELLSAS</sequence>
<name>A0A843VGQ0_COLES</name>
<keyword evidence="2" id="KW-1185">Reference proteome</keyword>
<gene>
    <name evidence="1" type="ORF">Taro_030600</name>
</gene>
<evidence type="ECO:0000313" key="1">
    <source>
        <dbReference type="EMBL" id="MQL97892.1"/>
    </source>
</evidence>
<dbReference type="Proteomes" id="UP000652761">
    <property type="component" value="Unassembled WGS sequence"/>
</dbReference>